<evidence type="ECO:0000256" key="3">
    <source>
        <dbReference type="PROSITE-ProRule" id="PRU00708"/>
    </source>
</evidence>
<dbReference type="PANTHER" id="PTHR47939:SF7">
    <property type="entry name" value="REPEAT-CONTAINING PROTEIN, PUTATIVE-RELATED"/>
    <property type="match status" value="1"/>
</dbReference>
<protein>
    <recommendedName>
        <fullName evidence="6">Pentatricopeptide repeat-containing protein</fullName>
    </recommendedName>
</protein>
<proteinExistence type="inferred from homology"/>
<name>A0A9Q1K219_9CARY</name>
<evidence type="ECO:0000256" key="1">
    <source>
        <dbReference type="ARBA" id="ARBA00007626"/>
    </source>
</evidence>
<feature type="repeat" description="PPR" evidence="3">
    <location>
        <begin position="113"/>
        <end position="147"/>
    </location>
</feature>
<dbReference type="InterPro" id="IPR011990">
    <property type="entry name" value="TPR-like_helical_dom_sf"/>
</dbReference>
<organism evidence="4 5">
    <name type="scientific">Carnegiea gigantea</name>
    <dbReference type="NCBI Taxonomy" id="171969"/>
    <lineage>
        <taxon>Eukaryota</taxon>
        <taxon>Viridiplantae</taxon>
        <taxon>Streptophyta</taxon>
        <taxon>Embryophyta</taxon>
        <taxon>Tracheophyta</taxon>
        <taxon>Spermatophyta</taxon>
        <taxon>Magnoliopsida</taxon>
        <taxon>eudicotyledons</taxon>
        <taxon>Gunneridae</taxon>
        <taxon>Pentapetalae</taxon>
        <taxon>Caryophyllales</taxon>
        <taxon>Cactineae</taxon>
        <taxon>Cactaceae</taxon>
        <taxon>Cactoideae</taxon>
        <taxon>Echinocereeae</taxon>
        <taxon>Carnegiea</taxon>
    </lineage>
</organism>
<dbReference type="InterPro" id="IPR050667">
    <property type="entry name" value="PPR-containing_protein"/>
</dbReference>
<evidence type="ECO:0000256" key="2">
    <source>
        <dbReference type="ARBA" id="ARBA00022737"/>
    </source>
</evidence>
<evidence type="ECO:0008006" key="6">
    <source>
        <dbReference type="Google" id="ProtNLM"/>
    </source>
</evidence>
<evidence type="ECO:0000313" key="5">
    <source>
        <dbReference type="Proteomes" id="UP001153076"/>
    </source>
</evidence>
<dbReference type="EMBL" id="JAKOGI010000420">
    <property type="protein sequence ID" value="KAJ8435349.1"/>
    <property type="molecule type" value="Genomic_DNA"/>
</dbReference>
<evidence type="ECO:0000313" key="4">
    <source>
        <dbReference type="EMBL" id="KAJ8435349.1"/>
    </source>
</evidence>
<gene>
    <name evidence="4" type="ORF">Cgig2_024336</name>
</gene>
<dbReference type="OrthoDB" id="185373at2759"/>
<dbReference type="Pfam" id="PF12854">
    <property type="entry name" value="PPR_1"/>
    <property type="match status" value="1"/>
</dbReference>
<accession>A0A9Q1K219</accession>
<dbReference type="NCBIfam" id="TIGR00756">
    <property type="entry name" value="PPR"/>
    <property type="match status" value="1"/>
</dbReference>
<reference evidence="4" key="1">
    <citation type="submission" date="2022-04" db="EMBL/GenBank/DDBJ databases">
        <title>Carnegiea gigantea Genome sequencing and assembly v2.</title>
        <authorList>
            <person name="Copetti D."/>
            <person name="Sanderson M.J."/>
            <person name="Burquez A."/>
            <person name="Wojciechowski M.F."/>
        </authorList>
    </citation>
    <scope>NUCLEOTIDE SEQUENCE</scope>
    <source>
        <strain evidence="4">SGP5-SGP5p</strain>
        <tissue evidence="4">Aerial part</tissue>
    </source>
</reference>
<sequence>MGPTTAINAPPLPLSIHSNAMQCNLSCSSSNRYNDNNGDGSDRSSKLEEPALVELKKKGDPDKLFGMFNEKMPTSPVMSLDASLKVLTQTPDFLEERDDDLLGLMKDLEVQPDEVTYNLVIKGFCQAAYFDMAKMVYAAVHGEGYKANIKMYQTTGYYLCKPGDFGSAYNMCKGCITKNGILNIDSIL</sequence>
<dbReference type="PROSITE" id="PS51375">
    <property type="entry name" value="PPR"/>
    <property type="match status" value="1"/>
</dbReference>
<dbReference type="Proteomes" id="UP001153076">
    <property type="component" value="Unassembled WGS sequence"/>
</dbReference>
<keyword evidence="2" id="KW-0677">Repeat</keyword>
<dbReference type="Gene3D" id="1.25.40.10">
    <property type="entry name" value="Tetratricopeptide repeat domain"/>
    <property type="match status" value="1"/>
</dbReference>
<dbReference type="PANTHER" id="PTHR47939">
    <property type="entry name" value="MEMBRANE-ASSOCIATED SALT-INDUCIBLE PROTEIN-LIKE"/>
    <property type="match status" value="1"/>
</dbReference>
<dbReference type="InterPro" id="IPR002885">
    <property type="entry name" value="PPR_rpt"/>
</dbReference>
<comment type="caution">
    <text evidence="4">The sequence shown here is derived from an EMBL/GenBank/DDBJ whole genome shotgun (WGS) entry which is preliminary data.</text>
</comment>
<dbReference type="AlphaFoldDB" id="A0A9Q1K219"/>
<keyword evidence="5" id="KW-1185">Reference proteome</keyword>
<comment type="similarity">
    <text evidence="1">Belongs to the PPR family. P subfamily.</text>
</comment>